<dbReference type="EMBL" id="CABFOC020000074">
    <property type="protein sequence ID" value="CAH0057191.1"/>
    <property type="molecule type" value="Genomic_DNA"/>
</dbReference>
<evidence type="ECO:0000256" key="2">
    <source>
        <dbReference type="SAM" id="SignalP"/>
    </source>
</evidence>
<dbReference type="GO" id="GO:0004553">
    <property type="term" value="F:hydrolase activity, hydrolyzing O-glycosyl compounds"/>
    <property type="evidence" value="ECO:0007669"/>
    <property type="project" value="InterPro"/>
</dbReference>
<dbReference type="InterPro" id="IPR053161">
    <property type="entry name" value="Ulvan_degrading_GH"/>
</dbReference>
<accession>A0A9N9ZKK1</accession>
<gene>
    <name evidence="4" type="ORF">CSOL1703_00006964</name>
</gene>
<comment type="similarity">
    <text evidence="1">Belongs to the glycosyl hydrolase 2 family.</text>
</comment>
<dbReference type="SUPFAM" id="SSF49785">
    <property type="entry name" value="Galactose-binding domain-like"/>
    <property type="match status" value="1"/>
</dbReference>
<keyword evidence="5" id="KW-1185">Reference proteome</keyword>
<dbReference type="Proteomes" id="UP000775872">
    <property type="component" value="Unassembled WGS sequence"/>
</dbReference>
<dbReference type="PANTHER" id="PTHR36848">
    <property type="entry name" value="DNA-BINDING PROTEIN (PUTATIVE SECRETED PROTEIN)-RELATED"/>
    <property type="match status" value="1"/>
</dbReference>
<dbReference type="Pfam" id="PF02837">
    <property type="entry name" value="Glyco_hydro_2_N"/>
    <property type="match status" value="1"/>
</dbReference>
<evidence type="ECO:0000313" key="5">
    <source>
        <dbReference type="Proteomes" id="UP000775872"/>
    </source>
</evidence>
<protein>
    <recommendedName>
        <fullName evidence="3">Glycosyl hydrolases family 2 sugar binding domain-containing protein</fullName>
    </recommendedName>
</protein>
<reference evidence="4 5" key="2">
    <citation type="submission" date="2021-10" db="EMBL/GenBank/DDBJ databases">
        <authorList>
            <person name="Piombo E."/>
        </authorList>
    </citation>
    <scope>NUCLEOTIDE SEQUENCE [LARGE SCALE GENOMIC DNA]</scope>
</reference>
<feature type="chain" id="PRO_5040154780" description="Glycosyl hydrolases family 2 sugar binding domain-containing protein" evidence="2">
    <location>
        <begin position="20"/>
        <end position="1001"/>
    </location>
</feature>
<keyword evidence="2" id="KW-0732">Signal</keyword>
<reference evidence="5" key="1">
    <citation type="submission" date="2019-06" db="EMBL/GenBank/DDBJ databases">
        <authorList>
            <person name="Broberg M."/>
        </authorList>
    </citation>
    <scope>NUCLEOTIDE SEQUENCE [LARGE SCALE GENOMIC DNA]</scope>
</reference>
<comment type="caution">
    <text evidence="4">The sequence shown here is derived from an EMBL/GenBank/DDBJ whole genome shotgun (WGS) entry which is preliminary data.</text>
</comment>
<dbReference type="Gene3D" id="2.60.120.260">
    <property type="entry name" value="Galactose-binding domain-like"/>
    <property type="match status" value="1"/>
</dbReference>
<sequence>MAPKSLLRLLALAPGIATALQTLNGFDSPSKEYRAKFRYWFHDASLDHEILAEDIRALQQIGAGGLEIVPFYNYGFGGPGQERWDEFGFGTPAFKDVLVTALETCKEYNLVMDFAIGASQGQGVPVEPLTPGLAVQLMYGKATVRGGATFEGALPGPIIDWNEVPGFMQPQEKFGDSRLVGVSAAGVKSGAGLNNTQREIVLDEASLLDLTESVAEGRLVWTAPSDHEEYIVFALYERFTNQRSCKGIPADTIANGSWVTDHFSSAGSKLVTKFWNDHLLDGQVRDLLKAVGQHSWEDSMEIQASLYWTPDFIERFKSARGYDPTKYLPLLFHSSTAFHGNMAPYDVTYVLELENAGQSKYHQDYRLTLNEGLMEYLQSLDEWALSLGVSHSAQVAYNMPVDVLATVPSVSGPELESLGFTDIDIMLQFVGSAHLSGRNVVSTEVGAVPSGAYSLTLPSLVYLFTEAFAGGVNMMLIHGMSYGGEFPNTTWPGYTPFQYRFTELWSPRQPAWDFMSDIMEYTARNQLVLQTGVAKRDLAFYLFQDPWMTSIKKEAGDIRSRGFTYEYLSPFNLATENATVSDSVLASSGPAYKALVIENQFHISPDASQKLVDFAEAGLPIVVIGGLPNTTIGSSGQDVVSENIASLGSSHYTNVRFIENEDELVQVLDDLHVTPRVSVEASEPAAAAADLYTLWRSDANADYVFLYNKGSPATFGLTFAVGKDSVPASLNAWTGEQELIMAFNRYESGVNLNLTLQQHQTALIAFIPGEARPYVTSHTVNVVKIHDGPDGRLSVLINEPKAAKLIHSDKTTELIPELTQKPDVRLPNFEIGPWNLTLESWVPVDDPSDTHSAKKTLHLGPQAQLRPWSDFPAIQNVSGVGTYSASFIVPTLCYLPYDQTATIINFGQVLNTLRVWINGQQLPAVDITDAELDVSNYVVQGENSIEVVVSSTLFNAVKARADSVKMFGTGPLDIELYTNTDWQPHGLVGPVRLTILRKVLV</sequence>
<name>A0A9N9ZKK1_9HYPO</name>
<organism evidence="4 5">
    <name type="scientific">Clonostachys solani</name>
    <dbReference type="NCBI Taxonomy" id="160281"/>
    <lineage>
        <taxon>Eukaryota</taxon>
        <taxon>Fungi</taxon>
        <taxon>Dikarya</taxon>
        <taxon>Ascomycota</taxon>
        <taxon>Pezizomycotina</taxon>
        <taxon>Sordariomycetes</taxon>
        <taxon>Hypocreomycetidae</taxon>
        <taxon>Hypocreales</taxon>
        <taxon>Bionectriaceae</taxon>
        <taxon>Clonostachys</taxon>
    </lineage>
</organism>
<dbReference type="InterPro" id="IPR006104">
    <property type="entry name" value="Glyco_hydro_2_N"/>
</dbReference>
<dbReference type="PANTHER" id="PTHR36848:SF2">
    <property type="entry name" value="SECRETED PROTEIN"/>
    <property type="match status" value="1"/>
</dbReference>
<feature type="domain" description="Glycosyl hydrolases family 2 sugar binding" evidence="3">
    <location>
        <begin position="871"/>
        <end position="949"/>
    </location>
</feature>
<evidence type="ECO:0000256" key="1">
    <source>
        <dbReference type="ARBA" id="ARBA00007401"/>
    </source>
</evidence>
<evidence type="ECO:0000313" key="4">
    <source>
        <dbReference type="EMBL" id="CAH0057191.1"/>
    </source>
</evidence>
<feature type="signal peptide" evidence="2">
    <location>
        <begin position="1"/>
        <end position="19"/>
    </location>
</feature>
<evidence type="ECO:0000259" key="3">
    <source>
        <dbReference type="Pfam" id="PF02837"/>
    </source>
</evidence>
<dbReference type="OrthoDB" id="2588159at2759"/>
<dbReference type="Pfam" id="PF17132">
    <property type="entry name" value="Glyco_hydro_106"/>
    <property type="match status" value="1"/>
</dbReference>
<dbReference type="InterPro" id="IPR008979">
    <property type="entry name" value="Galactose-bd-like_sf"/>
</dbReference>
<proteinExistence type="inferred from homology"/>
<dbReference type="GO" id="GO:0005975">
    <property type="term" value="P:carbohydrate metabolic process"/>
    <property type="evidence" value="ECO:0007669"/>
    <property type="project" value="InterPro"/>
</dbReference>
<dbReference type="AlphaFoldDB" id="A0A9N9ZKK1"/>